<evidence type="ECO:0000313" key="2">
    <source>
        <dbReference type="EMBL" id="BAE57170.1"/>
    </source>
</evidence>
<dbReference type="AlphaFoldDB" id="Q2UMP5"/>
<sequence>MTQGNFSFNHRRSHSGSYAPKLRTARPALHRKGTSFVNHSISKLGAGHTRHSESDNDCQSEMAASFLNFCAMCERQITIPDNSRLYCSERYVARLILSLSSFALAQPPCFLCRRKDSHKPLSASFSSNHTMPSSTTPPSSPPMSPRTIVPPMTPTKAPITSTQAIRILGEFHDSKTDQDPSEWKPVIPMDTGSSASRASSDAWQYLSQFHSGSAPVPMRRPRVEHRSSASLFTLLGSTGAPPSLTHTSSTAASSFSSNASESYLSEPAHRPLPPRRKSYFSGSANGAKGVELVVPHMEVRVGDSTVDMNGGSIFPASSGLWGDHNDKCPAIRISGTVPLHTPVRPQ</sequence>
<dbReference type="STRING" id="510516.Q2UMP5"/>
<organism evidence="2 3">
    <name type="scientific">Aspergillus oryzae (strain ATCC 42149 / RIB 40)</name>
    <name type="common">Yellow koji mold</name>
    <dbReference type="NCBI Taxonomy" id="510516"/>
    <lineage>
        <taxon>Eukaryota</taxon>
        <taxon>Fungi</taxon>
        <taxon>Dikarya</taxon>
        <taxon>Ascomycota</taxon>
        <taxon>Pezizomycotina</taxon>
        <taxon>Eurotiomycetes</taxon>
        <taxon>Eurotiomycetidae</taxon>
        <taxon>Eurotiales</taxon>
        <taxon>Aspergillaceae</taxon>
        <taxon>Aspergillus</taxon>
        <taxon>Aspergillus subgen. Circumdati</taxon>
    </lineage>
</organism>
<dbReference type="EMBL" id="BA000050">
    <property type="protein sequence ID" value="BAE57170.1"/>
    <property type="molecule type" value="Genomic_DNA"/>
</dbReference>
<dbReference type="Pfam" id="PF12855">
    <property type="entry name" value="Ecl1"/>
    <property type="match status" value="2"/>
</dbReference>
<evidence type="ECO:0000256" key="1">
    <source>
        <dbReference type="SAM" id="MobiDB-lite"/>
    </source>
</evidence>
<feature type="region of interest" description="Disordered" evidence="1">
    <location>
        <begin position="240"/>
        <end position="274"/>
    </location>
</feature>
<feature type="region of interest" description="Disordered" evidence="1">
    <location>
        <begin position="1"/>
        <end position="24"/>
    </location>
</feature>
<dbReference type="GeneID" id="5991143"/>
<keyword evidence="3" id="KW-1185">Reference proteome</keyword>
<reference evidence="2 3" key="1">
    <citation type="journal article" date="2005" name="Nature">
        <title>Genome sequencing and analysis of Aspergillus oryzae.</title>
        <authorList>
            <person name="Machida M."/>
            <person name="Asai K."/>
            <person name="Sano M."/>
            <person name="Tanaka T."/>
            <person name="Kumagai T."/>
            <person name="Terai G."/>
            <person name="Kusumoto K."/>
            <person name="Arima T."/>
            <person name="Akita O."/>
            <person name="Kashiwagi Y."/>
            <person name="Abe K."/>
            <person name="Gomi K."/>
            <person name="Horiuchi H."/>
            <person name="Kitamoto K."/>
            <person name="Kobayashi T."/>
            <person name="Takeuchi M."/>
            <person name="Denning D.W."/>
            <person name="Galagan J.E."/>
            <person name="Nierman W.C."/>
            <person name="Yu J."/>
            <person name="Archer D.B."/>
            <person name="Bennett J.W."/>
            <person name="Bhatnagar D."/>
            <person name="Cleveland T.E."/>
            <person name="Fedorova N.D."/>
            <person name="Gotoh O."/>
            <person name="Horikawa H."/>
            <person name="Hosoyama A."/>
            <person name="Ichinomiya M."/>
            <person name="Igarashi R."/>
            <person name="Iwashita K."/>
            <person name="Juvvadi P.R."/>
            <person name="Kato M."/>
            <person name="Kato Y."/>
            <person name="Kin T."/>
            <person name="Kokubun A."/>
            <person name="Maeda H."/>
            <person name="Maeyama N."/>
            <person name="Maruyama J."/>
            <person name="Nagasaki H."/>
            <person name="Nakajima T."/>
            <person name="Oda K."/>
            <person name="Okada K."/>
            <person name="Paulsen I."/>
            <person name="Sakamoto K."/>
            <person name="Sawano T."/>
            <person name="Takahashi M."/>
            <person name="Takase K."/>
            <person name="Terabayashi Y."/>
            <person name="Wortman J."/>
            <person name="Yamada O."/>
            <person name="Yamagata Y."/>
            <person name="Anazawa H."/>
            <person name="Hata Y."/>
            <person name="Koide Y."/>
            <person name="Komori T."/>
            <person name="Koyama Y."/>
            <person name="Minetoki T."/>
            <person name="Suharnan S."/>
            <person name="Tanaka A."/>
            <person name="Isono K."/>
            <person name="Kuhara S."/>
            <person name="Ogasawara N."/>
            <person name="Kikuchi H."/>
        </authorList>
    </citation>
    <scope>NUCLEOTIDE SEQUENCE [LARGE SCALE GENOMIC DNA]</scope>
    <source>
        <strain evidence="3">ATCC 42149 / RIB 40</strain>
    </source>
</reference>
<feature type="region of interest" description="Disordered" evidence="1">
    <location>
        <begin position="122"/>
        <end position="156"/>
    </location>
</feature>
<dbReference type="HOGENOM" id="CLU_074872_0_0_1"/>
<feature type="compositionally biased region" description="Basic and acidic residues" evidence="1">
    <location>
        <begin position="172"/>
        <end position="182"/>
    </location>
</feature>
<evidence type="ECO:0000313" key="3">
    <source>
        <dbReference type="Proteomes" id="UP000006564"/>
    </source>
</evidence>
<name>Q2UMP5_ASPOR</name>
<feature type="compositionally biased region" description="Low complexity" evidence="1">
    <location>
        <begin position="243"/>
        <end position="265"/>
    </location>
</feature>
<feature type="region of interest" description="Disordered" evidence="1">
    <location>
        <begin position="172"/>
        <end position="194"/>
    </location>
</feature>
<proteinExistence type="predicted"/>
<accession>Q2UMP5</accession>
<dbReference type="Proteomes" id="UP000006564">
    <property type="component" value="Chromosome 2"/>
</dbReference>
<dbReference type="EMBL" id="AP007154">
    <property type="protein sequence ID" value="BAE57170.1"/>
    <property type="molecule type" value="Genomic_DNA"/>
</dbReference>
<dbReference type="RefSeq" id="XP_023089759.1">
    <property type="nucleotide sequence ID" value="XM_023234655.1"/>
</dbReference>
<protein>
    <submittedName>
        <fullName evidence="2">DNA, SC001</fullName>
    </submittedName>
</protein>
<dbReference type="KEGG" id="aor:AO090001000675"/>
<gene>
    <name evidence="2" type="ORF">AO090001000675</name>
</gene>
<dbReference type="InterPro" id="IPR024368">
    <property type="entry name" value="Ecl1/2/3"/>
</dbReference>